<dbReference type="EMBL" id="WQKZ01000001">
    <property type="protein sequence ID" value="MVN74712.1"/>
    <property type="molecule type" value="Genomic_DNA"/>
</dbReference>
<sequence>MANTDQQVSTSYDVMLEPQPDKLSCWAGSMAMLVGYQRQQSVTPESLAEEVGRSLRTSYDWDMLEDVKDHFGFQDIDLPSNASLYFSPQQWADWLSQYGPLWVTVVGSPSHAIIVKGIQGDLTPEGTTVDILNPWDINTAFDGDEVDFNPPNYGLSYTQSFADFTADFGNLDLADYGSWRVLYLPAN</sequence>
<protein>
    <recommendedName>
        <fullName evidence="3">Peptidase C39-like domain-containing protein</fullName>
    </recommendedName>
</protein>
<evidence type="ECO:0000313" key="2">
    <source>
        <dbReference type="Proteomes" id="UP000441336"/>
    </source>
</evidence>
<dbReference type="InterPro" id="IPR022118">
    <property type="entry name" value="Peptidase_C70_AvrRpt2"/>
</dbReference>
<evidence type="ECO:0000313" key="1">
    <source>
        <dbReference type="EMBL" id="MVN74712.1"/>
    </source>
</evidence>
<dbReference type="Pfam" id="PF12385">
    <property type="entry name" value="Peptidase_C70"/>
    <property type="match status" value="1"/>
</dbReference>
<reference evidence="1 2" key="1">
    <citation type="submission" date="2019-12" db="EMBL/GenBank/DDBJ databases">
        <title>Hymenobacter sp. HMF4947 Genome sequencing and assembly.</title>
        <authorList>
            <person name="Kang H."/>
            <person name="Cha I."/>
            <person name="Kim H."/>
            <person name="Joh K."/>
        </authorList>
    </citation>
    <scope>NUCLEOTIDE SEQUENCE [LARGE SCALE GENOMIC DNA]</scope>
    <source>
        <strain evidence="1 2">HMF4947</strain>
    </source>
</reference>
<dbReference type="AlphaFoldDB" id="A0A7K1T8U3"/>
<dbReference type="Proteomes" id="UP000441336">
    <property type="component" value="Unassembled WGS sequence"/>
</dbReference>
<accession>A0A7K1T8U3</accession>
<gene>
    <name evidence="1" type="ORF">GO988_00050</name>
</gene>
<keyword evidence="2" id="KW-1185">Reference proteome</keyword>
<organism evidence="1 2">
    <name type="scientific">Hymenobacter ginkgonis</name>
    <dbReference type="NCBI Taxonomy" id="2682976"/>
    <lineage>
        <taxon>Bacteria</taxon>
        <taxon>Pseudomonadati</taxon>
        <taxon>Bacteroidota</taxon>
        <taxon>Cytophagia</taxon>
        <taxon>Cytophagales</taxon>
        <taxon>Hymenobacteraceae</taxon>
        <taxon>Hymenobacter</taxon>
    </lineage>
</organism>
<evidence type="ECO:0008006" key="3">
    <source>
        <dbReference type="Google" id="ProtNLM"/>
    </source>
</evidence>
<proteinExistence type="predicted"/>
<comment type="caution">
    <text evidence="1">The sequence shown here is derived from an EMBL/GenBank/DDBJ whole genome shotgun (WGS) entry which is preliminary data.</text>
</comment>
<dbReference type="RefSeq" id="WP_157561501.1">
    <property type="nucleotide sequence ID" value="NZ_WQKZ01000001.1"/>
</dbReference>
<name>A0A7K1T8U3_9BACT</name>